<evidence type="ECO:0000259" key="4">
    <source>
        <dbReference type="Pfam" id="PF25154"/>
    </source>
</evidence>
<dbReference type="EMBL" id="MU827778">
    <property type="protein sequence ID" value="KAJ7340476.1"/>
    <property type="molecule type" value="Genomic_DNA"/>
</dbReference>
<dbReference type="Proteomes" id="UP001163046">
    <property type="component" value="Unassembled WGS sequence"/>
</dbReference>
<dbReference type="InterPro" id="IPR056856">
    <property type="entry name" value="TPR_AP5Z1_C"/>
</dbReference>
<feature type="compositionally biased region" description="Polar residues" evidence="1">
    <location>
        <begin position="253"/>
        <end position="265"/>
    </location>
</feature>
<feature type="domain" description="AP-5 complex subunit zeta-1 C-terminal TPR" evidence="4">
    <location>
        <begin position="473"/>
        <end position="505"/>
    </location>
</feature>
<feature type="compositionally biased region" description="Polar residues" evidence="1">
    <location>
        <begin position="176"/>
        <end position="203"/>
    </location>
</feature>
<dbReference type="AlphaFoldDB" id="A0A9X0CGI6"/>
<reference evidence="5" key="1">
    <citation type="submission" date="2023-01" db="EMBL/GenBank/DDBJ databases">
        <title>Genome assembly of the deep-sea coral Lophelia pertusa.</title>
        <authorList>
            <person name="Herrera S."/>
            <person name="Cordes E."/>
        </authorList>
    </citation>
    <scope>NUCLEOTIDE SEQUENCE</scope>
    <source>
        <strain evidence="5">USNM1676648</strain>
        <tissue evidence="5">Polyp</tissue>
    </source>
</reference>
<dbReference type="SUPFAM" id="SSF48371">
    <property type="entry name" value="ARM repeat"/>
    <property type="match status" value="1"/>
</dbReference>
<evidence type="ECO:0000313" key="5">
    <source>
        <dbReference type="EMBL" id="KAJ7340476.1"/>
    </source>
</evidence>
<feature type="domain" description="AP-5 complex subunit zeta-1 ARM repeats" evidence="2">
    <location>
        <begin position="344"/>
        <end position="461"/>
    </location>
</feature>
<feature type="region of interest" description="Disordered" evidence="1">
    <location>
        <begin position="222"/>
        <end position="294"/>
    </location>
</feature>
<evidence type="ECO:0000313" key="6">
    <source>
        <dbReference type="Proteomes" id="UP001163046"/>
    </source>
</evidence>
<dbReference type="PANTHER" id="PTHR46488:SF1">
    <property type="entry name" value="AP-5 COMPLEX SUBUNIT ZETA-1"/>
    <property type="match status" value="1"/>
</dbReference>
<comment type="caution">
    <text evidence="5">The sequence shown here is derived from an EMBL/GenBank/DDBJ whole genome shotgun (WGS) entry which is preliminary data.</text>
</comment>
<dbReference type="Gene3D" id="1.25.10.10">
    <property type="entry name" value="Leucine-rich Repeat Variant"/>
    <property type="match status" value="1"/>
</dbReference>
<dbReference type="OrthoDB" id="744564at2759"/>
<dbReference type="InterPro" id="IPR055450">
    <property type="entry name" value="AP5Z1_ARM"/>
</dbReference>
<organism evidence="5 6">
    <name type="scientific">Desmophyllum pertusum</name>
    <dbReference type="NCBI Taxonomy" id="174260"/>
    <lineage>
        <taxon>Eukaryota</taxon>
        <taxon>Metazoa</taxon>
        <taxon>Cnidaria</taxon>
        <taxon>Anthozoa</taxon>
        <taxon>Hexacorallia</taxon>
        <taxon>Scleractinia</taxon>
        <taxon>Caryophylliina</taxon>
        <taxon>Caryophylliidae</taxon>
        <taxon>Desmophyllum</taxon>
    </lineage>
</organism>
<evidence type="ECO:0000259" key="2">
    <source>
        <dbReference type="Pfam" id="PF14764"/>
    </source>
</evidence>
<sequence length="893" mass="100422">MWNLLWSRKIYQSLCLWCGFRVRNKVTGQNHVPQLVQWLTKPGVPVELQTLSLGSLQLLIHIDDNIISQDDAGGVSRQMANWLKNASTVSAPNPYQRQIFRGGKAKGYQLVTEVDGTSSRYFFTVLSIAQYCFPDQVLNVYSFSMLRSWLQHLTFTSTKSNSASPRDGPSPLIFATPSNSSSVENLNQSAYPYGSPSHNILNQSQSSMDNVSIGSQSSTGFIIPLSRSSPQESENRSLTQSPILGTSPDEHSLSSGSDSRPQTPLSFPLDVEETGVKAQPQPAAKRGKHQRSMSSLSFSKMFPSSLHGTKTGEQELKERACEYCLRLLEQSERKPCKQQDVMLIEACLVEAIYNLDILCSADKSLIPKLIEIIRRLYARVTSDVNRWKRVLIPVVQFLLNHGETVVFDPEPACKTLLGPVLSSYYANSSLAFDIIFFCLENVRKLCISTTILLKYFPNLFKILAWQPRTYVKEFMDMLPAMLNEDTAVEMFHTLLDLPCLAAALFFVPLRATKGTRPRQGDTIDRLATLHSLLEDRLEQPRVVVSAQIAPVLLNVMFSTILEEADEETASRMIPVILERVGLLYPVQNYHKEIHELLSERLVQLCQKYPNLIVRYQQDIMDFVSGLKNLGPTKENFFVHLVWVIGEFASSAHDSGCTVQNIVQYFEAFEALSYEVVMQNAPGKVSFSGRLVSVLMTTLAKLASRCQDVMQRAILCLSKVVRQKPELLSDPECYPDLLMRAQELINLLKLPNVAPVILSPDSEVTAEGGTETETRLYLCSFALVTQFLLREFKRITGFSPSLGNCSLFFIVIREATVYFAILWSHDRKNKTSGNSSGKLFLDENVFLQKVQVKQARTVVRLKEFNCRMPGHLFALRIATVVLCLVLQSTPTQEK</sequence>
<feature type="domain" description="AP-5 complex subunit zeta-1 N-terminal TPR" evidence="3">
    <location>
        <begin position="53"/>
        <end position="162"/>
    </location>
</feature>
<dbReference type="PANTHER" id="PTHR46488">
    <property type="entry name" value="AP-5 COMPLEX SUBUNIT ZETA-1"/>
    <property type="match status" value="1"/>
</dbReference>
<feature type="domain" description="AP-5 complex subunit zeta-1 C-terminal TPR" evidence="4">
    <location>
        <begin position="517"/>
        <end position="765"/>
    </location>
</feature>
<accession>A0A9X0CGI6</accession>
<evidence type="ECO:0000256" key="1">
    <source>
        <dbReference type="SAM" id="MobiDB-lite"/>
    </source>
</evidence>
<dbReference type="InterPro" id="IPR016024">
    <property type="entry name" value="ARM-type_fold"/>
</dbReference>
<protein>
    <submittedName>
        <fullName evidence="5">AP-5 complex subunit zeta-1</fullName>
    </submittedName>
</protein>
<dbReference type="Pfam" id="PF25153">
    <property type="entry name" value="TPR_AP5Z1"/>
    <property type="match status" value="1"/>
</dbReference>
<proteinExistence type="predicted"/>
<dbReference type="InterPro" id="IPR011989">
    <property type="entry name" value="ARM-like"/>
</dbReference>
<dbReference type="Pfam" id="PF14764">
    <property type="entry name" value="SPG48"/>
    <property type="match status" value="1"/>
</dbReference>
<dbReference type="GO" id="GO:0044599">
    <property type="term" value="C:AP-5 adaptor complex"/>
    <property type="evidence" value="ECO:0007669"/>
    <property type="project" value="InterPro"/>
</dbReference>
<gene>
    <name evidence="5" type="primary">AP5Z1_1</name>
    <name evidence="5" type="ORF">OS493_003225</name>
</gene>
<dbReference type="Pfam" id="PF25154">
    <property type="entry name" value="TPR_AP5Z1_C"/>
    <property type="match status" value="2"/>
</dbReference>
<dbReference type="InterPro" id="IPR028222">
    <property type="entry name" value="AP5Z1"/>
</dbReference>
<feature type="region of interest" description="Disordered" evidence="1">
    <location>
        <begin position="158"/>
        <end position="203"/>
    </location>
</feature>
<name>A0A9X0CGI6_9CNID</name>
<evidence type="ECO:0000259" key="3">
    <source>
        <dbReference type="Pfam" id="PF25153"/>
    </source>
</evidence>
<keyword evidence="6" id="KW-1185">Reference proteome</keyword>
<feature type="compositionally biased region" description="Polar residues" evidence="1">
    <location>
        <begin position="222"/>
        <end position="244"/>
    </location>
</feature>
<dbReference type="InterPro" id="IPR056857">
    <property type="entry name" value="TPR_AP5Z1_N"/>
</dbReference>